<dbReference type="AlphaFoldDB" id="A0ABD1CKA4"/>
<gene>
    <name evidence="1" type="ORF">pipiens_016671</name>
</gene>
<feature type="non-terminal residue" evidence="1">
    <location>
        <position position="1"/>
    </location>
</feature>
<reference evidence="1 2" key="1">
    <citation type="submission" date="2024-05" db="EMBL/GenBank/DDBJ databases">
        <title>Culex pipiens pipiens assembly and annotation.</title>
        <authorList>
            <person name="Alout H."/>
            <person name="Durand T."/>
        </authorList>
    </citation>
    <scope>NUCLEOTIDE SEQUENCE [LARGE SCALE GENOMIC DNA]</scope>
    <source>
        <strain evidence="1">HA-2024</strain>
        <tissue evidence="1">Whole body</tissue>
    </source>
</reference>
<comment type="caution">
    <text evidence="1">The sequence shown here is derived from an EMBL/GenBank/DDBJ whole genome shotgun (WGS) entry which is preliminary data.</text>
</comment>
<evidence type="ECO:0000313" key="1">
    <source>
        <dbReference type="EMBL" id="KAL1376827.1"/>
    </source>
</evidence>
<evidence type="ECO:0000313" key="2">
    <source>
        <dbReference type="Proteomes" id="UP001562425"/>
    </source>
</evidence>
<accession>A0ABD1CKA4</accession>
<organism evidence="1 2">
    <name type="scientific">Culex pipiens pipiens</name>
    <name type="common">Northern house mosquito</name>
    <dbReference type="NCBI Taxonomy" id="38569"/>
    <lineage>
        <taxon>Eukaryota</taxon>
        <taxon>Metazoa</taxon>
        <taxon>Ecdysozoa</taxon>
        <taxon>Arthropoda</taxon>
        <taxon>Hexapoda</taxon>
        <taxon>Insecta</taxon>
        <taxon>Pterygota</taxon>
        <taxon>Neoptera</taxon>
        <taxon>Endopterygota</taxon>
        <taxon>Diptera</taxon>
        <taxon>Nematocera</taxon>
        <taxon>Culicoidea</taxon>
        <taxon>Culicidae</taxon>
        <taxon>Culicinae</taxon>
        <taxon>Culicini</taxon>
        <taxon>Culex</taxon>
        <taxon>Culex</taxon>
    </lineage>
</organism>
<keyword evidence="2" id="KW-1185">Reference proteome</keyword>
<proteinExistence type="predicted"/>
<dbReference type="EMBL" id="JBEHCU010011364">
    <property type="protein sequence ID" value="KAL1376827.1"/>
    <property type="molecule type" value="Genomic_DNA"/>
</dbReference>
<dbReference type="Proteomes" id="UP001562425">
    <property type="component" value="Unassembled WGS sequence"/>
</dbReference>
<sequence length="75" mass="8523">KRNFSAHPAHSACFNISNISSYHAVHQSLSFPLPVGRRWLGLCHHSFSLRLDTVANGRARFCVCWEKRGGKRVFV</sequence>
<protein>
    <submittedName>
        <fullName evidence="1">Uncharacterized protein</fullName>
    </submittedName>
</protein>
<name>A0ABD1CKA4_CULPP</name>